<dbReference type="SUPFAM" id="SSF55811">
    <property type="entry name" value="Nudix"/>
    <property type="match status" value="1"/>
</dbReference>
<dbReference type="PANTHER" id="PTHR43758:SF8">
    <property type="entry name" value="8-OXO-DGTP DIPHOSPHATASE YTKD-RELATED"/>
    <property type="match status" value="1"/>
</dbReference>
<sequence>MHVFPDVRGRTVRLTFDPACFDPAPGHVLVVPFYRGQLVMTRHRRRGLELPGGKVEPGETPLEAAVREVREETGGVVEAIARIAQYRVAPTETEPEIVKTVYCAEIARFEPLPPDSETDGYVLFAEPPDPSQHGFSDLVRDQVFPLVLAFVRRLPGWGIGRPGPHIHAEAGETEAGG</sequence>
<evidence type="ECO:0000256" key="5">
    <source>
        <dbReference type="ARBA" id="ARBA00022842"/>
    </source>
</evidence>
<evidence type="ECO:0000256" key="2">
    <source>
        <dbReference type="ARBA" id="ARBA00005582"/>
    </source>
</evidence>
<evidence type="ECO:0000313" key="9">
    <source>
        <dbReference type="Proteomes" id="UP000637720"/>
    </source>
</evidence>
<dbReference type="GO" id="GO:0046872">
    <property type="term" value="F:metal ion binding"/>
    <property type="evidence" value="ECO:0007669"/>
    <property type="project" value="UniProtKB-KW"/>
</dbReference>
<keyword evidence="5" id="KW-0460">Magnesium</keyword>
<keyword evidence="4 6" id="KW-0378">Hydrolase</keyword>
<evidence type="ECO:0000256" key="6">
    <source>
        <dbReference type="RuleBase" id="RU003476"/>
    </source>
</evidence>
<evidence type="ECO:0000256" key="1">
    <source>
        <dbReference type="ARBA" id="ARBA00001946"/>
    </source>
</evidence>
<dbReference type="EMBL" id="BMOF01000011">
    <property type="protein sequence ID" value="GGJ97009.1"/>
    <property type="molecule type" value="Genomic_DNA"/>
</dbReference>
<name>A0A8J3FDP5_9BACI</name>
<evidence type="ECO:0000256" key="4">
    <source>
        <dbReference type="ARBA" id="ARBA00022801"/>
    </source>
</evidence>
<accession>A0A8J3FDP5</accession>
<dbReference type="Proteomes" id="UP000637720">
    <property type="component" value="Unassembled WGS sequence"/>
</dbReference>
<dbReference type="InterPro" id="IPR020084">
    <property type="entry name" value="NUDIX_hydrolase_CS"/>
</dbReference>
<evidence type="ECO:0000313" key="8">
    <source>
        <dbReference type="EMBL" id="GGJ97009.1"/>
    </source>
</evidence>
<dbReference type="PANTHER" id="PTHR43758">
    <property type="entry name" value="7,8-DIHYDRO-8-OXOGUANINE TRIPHOSPHATASE"/>
    <property type="match status" value="1"/>
</dbReference>
<dbReference type="AlphaFoldDB" id="A0A8J3FDP5"/>
<dbReference type="RefSeq" id="WP_229725684.1">
    <property type="nucleotide sequence ID" value="NZ_BMOF01000011.1"/>
</dbReference>
<comment type="cofactor">
    <cofactor evidence="1">
        <name>Mg(2+)</name>
        <dbReference type="ChEBI" id="CHEBI:18420"/>
    </cofactor>
</comment>
<comment type="similarity">
    <text evidence="2 6">Belongs to the Nudix hydrolase family.</text>
</comment>
<dbReference type="PROSITE" id="PS51462">
    <property type="entry name" value="NUDIX"/>
    <property type="match status" value="1"/>
</dbReference>
<gene>
    <name evidence="8" type="ORF">GCM10007043_08530</name>
</gene>
<dbReference type="Pfam" id="PF00293">
    <property type="entry name" value="NUDIX"/>
    <property type="match status" value="1"/>
</dbReference>
<dbReference type="CDD" id="cd04665">
    <property type="entry name" value="NUDIX_RppH"/>
    <property type="match status" value="1"/>
</dbReference>
<reference evidence="8" key="1">
    <citation type="journal article" date="2014" name="Int. J. Syst. Evol. Microbiol.">
        <title>Complete genome sequence of Corynebacterium casei LMG S-19264T (=DSM 44701T), isolated from a smear-ripened cheese.</title>
        <authorList>
            <consortium name="US DOE Joint Genome Institute (JGI-PGF)"/>
            <person name="Walter F."/>
            <person name="Albersmeier A."/>
            <person name="Kalinowski J."/>
            <person name="Ruckert C."/>
        </authorList>
    </citation>
    <scope>NUCLEOTIDE SEQUENCE</scope>
    <source>
        <strain evidence="8">JCM 14719</strain>
    </source>
</reference>
<keyword evidence="9" id="KW-1185">Reference proteome</keyword>
<organism evidence="8 9">
    <name type="scientific">Calditerricola satsumensis</name>
    <dbReference type="NCBI Taxonomy" id="373054"/>
    <lineage>
        <taxon>Bacteria</taxon>
        <taxon>Bacillati</taxon>
        <taxon>Bacillota</taxon>
        <taxon>Bacilli</taxon>
        <taxon>Bacillales</taxon>
        <taxon>Bacillaceae</taxon>
        <taxon>Calditerricola</taxon>
    </lineage>
</organism>
<dbReference type="InterPro" id="IPR014078">
    <property type="entry name" value="Nudix_YtkD"/>
</dbReference>
<dbReference type="Gene3D" id="3.90.79.10">
    <property type="entry name" value="Nucleoside Triphosphate Pyrophosphohydrolase"/>
    <property type="match status" value="1"/>
</dbReference>
<keyword evidence="3" id="KW-0479">Metal-binding</keyword>
<dbReference type="GO" id="GO:0005737">
    <property type="term" value="C:cytoplasm"/>
    <property type="evidence" value="ECO:0007669"/>
    <property type="project" value="TreeGrafter"/>
</dbReference>
<dbReference type="InterPro" id="IPR020476">
    <property type="entry name" value="Nudix_hydrolase"/>
</dbReference>
<dbReference type="PRINTS" id="PR00502">
    <property type="entry name" value="NUDIXFAMILY"/>
</dbReference>
<proteinExistence type="inferred from homology"/>
<feature type="domain" description="Nudix hydrolase" evidence="7">
    <location>
        <begin position="23"/>
        <end position="152"/>
    </location>
</feature>
<dbReference type="InterPro" id="IPR015797">
    <property type="entry name" value="NUDIX_hydrolase-like_dom_sf"/>
</dbReference>
<reference evidence="8" key="2">
    <citation type="submission" date="2020-09" db="EMBL/GenBank/DDBJ databases">
        <authorList>
            <person name="Sun Q."/>
            <person name="Ohkuma M."/>
        </authorList>
    </citation>
    <scope>NUCLEOTIDE SEQUENCE</scope>
    <source>
        <strain evidence="8">JCM 14719</strain>
    </source>
</reference>
<protein>
    <submittedName>
        <fullName evidence="8">Nucleoside triphosphatase YtkD</fullName>
    </submittedName>
</protein>
<dbReference type="GO" id="GO:0016818">
    <property type="term" value="F:hydrolase activity, acting on acid anhydrides, in phosphorus-containing anhydrides"/>
    <property type="evidence" value="ECO:0007669"/>
    <property type="project" value="TreeGrafter"/>
</dbReference>
<comment type="caution">
    <text evidence="8">The sequence shown here is derived from an EMBL/GenBank/DDBJ whole genome shotgun (WGS) entry which is preliminary data.</text>
</comment>
<dbReference type="PROSITE" id="PS00893">
    <property type="entry name" value="NUDIX_BOX"/>
    <property type="match status" value="1"/>
</dbReference>
<evidence type="ECO:0000256" key="3">
    <source>
        <dbReference type="ARBA" id="ARBA00022723"/>
    </source>
</evidence>
<evidence type="ECO:0000259" key="7">
    <source>
        <dbReference type="PROSITE" id="PS51462"/>
    </source>
</evidence>
<dbReference type="InterPro" id="IPR000086">
    <property type="entry name" value="NUDIX_hydrolase_dom"/>
</dbReference>